<sequence>MKTLIVLSLVCLGWAAPQSGKSFQDYFKEFLDISVIFEGAHHERQTNAYLTYPEFQKELNAIEVIDFKQLNRDLETVPEYKAVVTFLKEHTIDVNYYIEFFENFVDEISAKLGTTLTKHHNRQRRHPMTGRTLNTSIVDTVSMLPRRQLRMLFHEKMAHDELFRTTIEALRSQEWKELYRALWANRTFMNIVNALAHSGFDLKYFLEEFTPALFGQNIPVYVSFQNQFDEFLDIYVALEKDHVVNQFQMGYLTFPEFHEALDYMDNTNLNQIYQNLLNEPEFKAIDSFLKKNGVYVAYYIDRLQLLIKEFNAFAKANPITTVEHPKRQRRHPITGTTLVTYVVDTVSMMPTRQLRALFDDKMANNEVFKSTVEALRSEEFKQLYKALWENEAFKNVAATLAEHDFDLKYFIEDLSTSMFGQNIPVYVSFQNQFDEFLDIINEKTGSQFVSLVKTYLEFPEFRKSLDFLDNTKFRQVYQALNRDVPEFKEGDTYLKSHDVFTPYYIDRLQFLVGFMNSNVTFDGFGESAYRKSPQNTLVTGRTMSTFLADFVNMLPKRELEVLFDDKMSENKEFITGVEALRSSEWTQIYESIWANKIFQDVAASFASNDFDLRYVFEDVVLAMYGQN</sequence>
<evidence type="ECO:0000313" key="2">
    <source>
        <dbReference type="EMBL" id="ABX39537.1"/>
    </source>
</evidence>
<keyword evidence="1" id="KW-0732">Signal</keyword>
<name>B2KSG3_ANTCA</name>
<protein>
    <submittedName>
        <fullName evidence="2">Major allergen protein</fullName>
    </submittedName>
</protein>
<proteinExistence type="evidence at transcript level"/>
<organism evidence="2">
    <name type="scientific">Anthocharis cardamines</name>
    <name type="common">Orange tip butterfly</name>
    <dbReference type="NCBI Taxonomy" id="227532"/>
    <lineage>
        <taxon>Eukaryota</taxon>
        <taxon>Metazoa</taxon>
        <taxon>Ecdysozoa</taxon>
        <taxon>Arthropoda</taxon>
        <taxon>Hexapoda</taxon>
        <taxon>Insecta</taxon>
        <taxon>Pterygota</taxon>
        <taxon>Neoptera</taxon>
        <taxon>Endopterygota</taxon>
        <taxon>Lepidoptera</taxon>
        <taxon>Glossata</taxon>
        <taxon>Ditrysia</taxon>
        <taxon>Papilionoidea</taxon>
        <taxon>Pieridae</taxon>
        <taxon>Pierinae</taxon>
        <taxon>Anthocharis</taxon>
    </lineage>
</organism>
<dbReference type="InterPro" id="IPR010629">
    <property type="entry name" value="Ins_allergen"/>
</dbReference>
<accession>B2KSG3</accession>
<feature type="signal peptide" evidence="1">
    <location>
        <begin position="1"/>
        <end position="15"/>
    </location>
</feature>
<dbReference type="Pfam" id="PF06757">
    <property type="entry name" value="Ins_allergen_rp"/>
    <property type="match status" value="3"/>
</dbReference>
<gene>
    <name evidence="2" type="primary">MA</name>
</gene>
<dbReference type="PANTHER" id="PTHR21163:SF0">
    <property type="entry name" value="GH08205P-RELATED"/>
    <property type="match status" value="1"/>
</dbReference>
<feature type="chain" id="PRO_5012406804" evidence="1">
    <location>
        <begin position="16"/>
        <end position="627"/>
    </location>
</feature>
<evidence type="ECO:0000256" key="1">
    <source>
        <dbReference type="SAM" id="SignalP"/>
    </source>
</evidence>
<dbReference type="PANTHER" id="PTHR21163">
    <property type="entry name" value="PROTEIN G12"/>
    <property type="match status" value="1"/>
</dbReference>
<reference evidence="2" key="1">
    <citation type="journal article" date="2008" name="Mol. Biol. Evol.">
        <title>Evolutionary origins of a novel host plant detoxification gene in butterflies.</title>
        <authorList>
            <person name="Fischer H.M."/>
            <person name="Wheat C.W."/>
            <person name="Heckel D.G."/>
            <person name="Vogel H."/>
        </authorList>
    </citation>
    <scope>NUCLEOTIDE SEQUENCE</scope>
</reference>
<dbReference type="AlphaFoldDB" id="B2KSG3"/>
<dbReference type="EMBL" id="EU137117">
    <property type="protein sequence ID" value="ABX39537.1"/>
    <property type="molecule type" value="mRNA"/>
</dbReference>